<reference evidence="1" key="1">
    <citation type="journal article" date="2022" name="bioRxiv">
        <title>Unlocking the hidden genetic diversity of varicosaviruses, the neglected plant rhabdoviruses.</title>
        <authorList>
            <person name="Bejerman N."/>
            <person name="Dietzgen R.G."/>
            <person name="Debat H."/>
        </authorList>
    </citation>
    <scope>NUCLEOTIDE SEQUENCE</scope>
</reference>
<proteinExistence type="predicted"/>
<protein>
    <submittedName>
        <fullName evidence="1">Protein 4</fullName>
    </submittedName>
</protein>
<sequence>MSKGNFVEIGRELCTELTKKQLLRQRLLNRDGSTDPEICIDHHLKGFTRYESNCQLCEDYILSRGVSYSSKDFPRIETSLMELTSVPELHNHRFVCGHCLQLLLLSDNPQSCANQIIRIKHGRKSIGLDMTLGKDISRGIQFTDDDLEREQSSDLEITNW</sequence>
<organism evidence="1">
    <name type="scientific">Asclepias syriaca virus 3</name>
    <dbReference type="NCBI Taxonomy" id="2977955"/>
    <lineage>
        <taxon>Viruses</taxon>
        <taxon>Riboviria</taxon>
        <taxon>Orthornavirae</taxon>
        <taxon>Negarnaviricota</taxon>
        <taxon>Haploviricotina</taxon>
        <taxon>Monjiviricetes</taxon>
        <taxon>Mononegavirales</taxon>
        <taxon>Rhabdoviridae</taxon>
        <taxon>Betarhabdovirinae</taxon>
        <taxon>Varicosavirus</taxon>
        <taxon>Varicosavirus asclepiadis</taxon>
    </lineage>
</organism>
<name>A0A9N6YJA7_9RHAB</name>
<dbReference type="EMBL" id="BK061744">
    <property type="protein sequence ID" value="DAZ90654.1"/>
    <property type="molecule type" value="Viral_cRNA"/>
</dbReference>
<accession>A0A9N6YJA7</accession>
<evidence type="ECO:0000313" key="1">
    <source>
        <dbReference type="EMBL" id="DAZ90654.1"/>
    </source>
</evidence>